<dbReference type="SUPFAM" id="SSF53448">
    <property type="entry name" value="Nucleotide-diphospho-sugar transferases"/>
    <property type="match status" value="1"/>
</dbReference>
<feature type="domain" description="Glycosyltransferase 2-like" evidence="1">
    <location>
        <begin position="5"/>
        <end position="118"/>
    </location>
</feature>
<gene>
    <name evidence="2" type="ORF">MMF97_06965</name>
</gene>
<dbReference type="InterPro" id="IPR050834">
    <property type="entry name" value="Glycosyltransf_2"/>
</dbReference>
<dbReference type="RefSeq" id="WP_243360884.1">
    <property type="nucleotide sequence ID" value="NZ_JALGBH010000001.1"/>
</dbReference>
<comment type="caution">
    <text evidence="2">The sequence shown here is derived from an EMBL/GenBank/DDBJ whole genome shotgun (WGS) entry which is preliminary data.</text>
</comment>
<dbReference type="EC" id="2.4.-.-" evidence="2"/>
<dbReference type="EMBL" id="JALGBH010000001">
    <property type="protein sequence ID" value="MCJ0742444.1"/>
    <property type="molecule type" value="Genomic_DNA"/>
</dbReference>
<keyword evidence="3" id="KW-1185">Reference proteome</keyword>
<organism evidence="2 3">
    <name type="scientific">Pedobacter montanisoli</name>
    <dbReference type="NCBI Taxonomy" id="2923277"/>
    <lineage>
        <taxon>Bacteria</taxon>
        <taxon>Pseudomonadati</taxon>
        <taxon>Bacteroidota</taxon>
        <taxon>Sphingobacteriia</taxon>
        <taxon>Sphingobacteriales</taxon>
        <taxon>Sphingobacteriaceae</taxon>
        <taxon>Pedobacter</taxon>
    </lineage>
</organism>
<dbReference type="InterPro" id="IPR029044">
    <property type="entry name" value="Nucleotide-diphossugar_trans"/>
</dbReference>
<name>A0ABS9ZVW6_9SPHI</name>
<evidence type="ECO:0000313" key="3">
    <source>
        <dbReference type="Proteomes" id="UP001165460"/>
    </source>
</evidence>
<evidence type="ECO:0000313" key="2">
    <source>
        <dbReference type="EMBL" id="MCJ0742444.1"/>
    </source>
</evidence>
<dbReference type="GO" id="GO:0016757">
    <property type="term" value="F:glycosyltransferase activity"/>
    <property type="evidence" value="ECO:0007669"/>
    <property type="project" value="UniProtKB-KW"/>
</dbReference>
<accession>A0ABS9ZVW6</accession>
<dbReference type="Gene3D" id="3.90.550.10">
    <property type="entry name" value="Spore Coat Polysaccharide Biosynthesis Protein SpsA, Chain A"/>
    <property type="match status" value="1"/>
</dbReference>
<sequence length="299" mass="35389">MFKISAVISAHNPRKDYFPKVLEGLKKQGMPLKEWELIIIDNMSKEKLEDIYQIDWHPHHRFIIEENLGLAHARKRGFEEAVGDLLINIDDDIILTSDYLENAWHIYNKYPFIGVFGGEIHPDFEAKPTLKIEYYKNAQRIIEKDIWSNNIDEFSSTPFGAGMCIRNEVFKSYLRVLETDEFRLNLGRKGEELLSCEDIDLVFFACQKGYGKGMFKSLSFKHFFPENKMAKKHLINNYYWNTYSATLQNFHLFNKMPRKRSLTQKLIRFLRIIKMDSFKRKVEFAKIKAEKEALKKLKI</sequence>
<proteinExistence type="predicted"/>
<dbReference type="Pfam" id="PF00535">
    <property type="entry name" value="Glycos_transf_2"/>
    <property type="match status" value="1"/>
</dbReference>
<dbReference type="Proteomes" id="UP001165460">
    <property type="component" value="Unassembled WGS sequence"/>
</dbReference>
<evidence type="ECO:0000259" key="1">
    <source>
        <dbReference type="Pfam" id="PF00535"/>
    </source>
</evidence>
<dbReference type="PANTHER" id="PTHR43685">
    <property type="entry name" value="GLYCOSYLTRANSFERASE"/>
    <property type="match status" value="1"/>
</dbReference>
<dbReference type="PANTHER" id="PTHR43685:SF2">
    <property type="entry name" value="GLYCOSYLTRANSFERASE 2-LIKE DOMAIN-CONTAINING PROTEIN"/>
    <property type="match status" value="1"/>
</dbReference>
<keyword evidence="2" id="KW-0808">Transferase</keyword>
<protein>
    <submittedName>
        <fullName evidence="2">Glycosyltransferase</fullName>
        <ecNumber evidence="2">2.4.-.-</ecNumber>
    </submittedName>
</protein>
<dbReference type="CDD" id="cd00761">
    <property type="entry name" value="Glyco_tranf_GTA_type"/>
    <property type="match status" value="1"/>
</dbReference>
<reference evidence="2" key="1">
    <citation type="submission" date="2022-03" db="EMBL/GenBank/DDBJ databases">
        <authorList>
            <person name="Woo C.Y."/>
        </authorList>
    </citation>
    <scope>NUCLEOTIDE SEQUENCE</scope>
    <source>
        <strain evidence="2">CYS-01</strain>
    </source>
</reference>
<dbReference type="InterPro" id="IPR001173">
    <property type="entry name" value="Glyco_trans_2-like"/>
</dbReference>
<keyword evidence="2" id="KW-0328">Glycosyltransferase</keyword>